<dbReference type="Pfam" id="PF18911">
    <property type="entry name" value="PKD_4"/>
    <property type="match status" value="7"/>
</dbReference>
<keyword evidence="3" id="KW-0677">Repeat</keyword>
<feature type="domain" description="PKD" evidence="7">
    <location>
        <begin position="796"/>
        <end position="868"/>
    </location>
</feature>
<evidence type="ECO:0000313" key="8">
    <source>
        <dbReference type="EMBL" id="QTD53127.1"/>
    </source>
</evidence>
<dbReference type="RefSeq" id="WP_237383225.1">
    <property type="nucleotide sequence ID" value="NZ_CP071793.1"/>
</dbReference>
<keyword evidence="5" id="KW-0472">Membrane</keyword>
<feature type="domain" description="PKD" evidence="7">
    <location>
        <begin position="709"/>
        <end position="794"/>
    </location>
</feature>
<keyword evidence="2" id="KW-0812">Transmembrane</keyword>
<reference evidence="8" key="1">
    <citation type="submission" date="2021-03" db="EMBL/GenBank/DDBJ databases">
        <title>Acanthopleuribacteraceae sp. M133.</title>
        <authorList>
            <person name="Wang G."/>
        </authorList>
    </citation>
    <scope>NUCLEOTIDE SEQUENCE</scope>
    <source>
        <strain evidence="8">M133</strain>
    </source>
</reference>
<proteinExistence type="predicted"/>
<organism evidence="8 9">
    <name type="scientific">Sulfidibacter corallicola</name>
    <dbReference type="NCBI Taxonomy" id="2818388"/>
    <lineage>
        <taxon>Bacteria</taxon>
        <taxon>Pseudomonadati</taxon>
        <taxon>Acidobacteriota</taxon>
        <taxon>Holophagae</taxon>
        <taxon>Acanthopleuribacterales</taxon>
        <taxon>Acanthopleuribacteraceae</taxon>
        <taxon>Sulfidibacter</taxon>
    </lineage>
</organism>
<evidence type="ECO:0000256" key="3">
    <source>
        <dbReference type="ARBA" id="ARBA00022737"/>
    </source>
</evidence>
<dbReference type="PANTHER" id="PTHR46730:SF4">
    <property type="entry name" value="POLYCYSTIC KIDNEY DISEASE PROTEIN 1-LIKE 1"/>
    <property type="match status" value="1"/>
</dbReference>
<evidence type="ECO:0000256" key="4">
    <source>
        <dbReference type="ARBA" id="ARBA00022989"/>
    </source>
</evidence>
<dbReference type="KEGG" id="scor:J3U87_11755"/>
<keyword evidence="9" id="KW-1185">Reference proteome</keyword>
<keyword evidence="4" id="KW-1133">Transmembrane helix</keyword>
<dbReference type="Proteomes" id="UP000663929">
    <property type="component" value="Chromosome"/>
</dbReference>
<dbReference type="InterPro" id="IPR035986">
    <property type="entry name" value="PKD_dom_sf"/>
</dbReference>
<evidence type="ECO:0000256" key="1">
    <source>
        <dbReference type="ARBA" id="ARBA00004141"/>
    </source>
</evidence>
<feature type="domain" description="PKD" evidence="7">
    <location>
        <begin position="1097"/>
        <end position="1145"/>
    </location>
</feature>
<feature type="domain" description="PKD" evidence="7">
    <location>
        <begin position="362"/>
        <end position="429"/>
    </location>
</feature>
<dbReference type="SUPFAM" id="SSF49299">
    <property type="entry name" value="PKD domain"/>
    <property type="match status" value="13"/>
</dbReference>
<dbReference type="InterPro" id="IPR022409">
    <property type="entry name" value="PKD/Chitinase_dom"/>
</dbReference>
<evidence type="ECO:0000256" key="6">
    <source>
        <dbReference type="SAM" id="MobiDB-lite"/>
    </source>
</evidence>
<evidence type="ECO:0000259" key="7">
    <source>
        <dbReference type="PROSITE" id="PS50093"/>
    </source>
</evidence>
<accession>A0A8A4TUU4</accession>
<dbReference type="GO" id="GO:0006816">
    <property type="term" value="P:calcium ion transport"/>
    <property type="evidence" value="ECO:0007669"/>
    <property type="project" value="TreeGrafter"/>
</dbReference>
<dbReference type="GO" id="GO:0005886">
    <property type="term" value="C:plasma membrane"/>
    <property type="evidence" value="ECO:0007669"/>
    <property type="project" value="TreeGrafter"/>
</dbReference>
<evidence type="ECO:0000256" key="2">
    <source>
        <dbReference type="ARBA" id="ARBA00022692"/>
    </source>
</evidence>
<feature type="domain" description="PKD" evidence="7">
    <location>
        <begin position="444"/>
        <end position="519"/>
    </location>
</feature>
<name>A0A8A4TUU4_SULCO</name>
<dbReference type="CDD" id="cd00146">
    <property type="entry name" value="PKD"/>
    <property type="match status" value="6"/>
</dbReference>
<dbReference type="InterPro" id="IPR000601">
    <property type="entry name" value="PKD_dom"/>
</dbReference>
<dbReference type="PANTHER" id="PTHR46730">
    <property type="entry name" value="POLYCYSTIN-1"/>
    <property type="match status" value="1"/>
</dbReference>
<dbReference type="SMART" id="SM00089">
    <property type="entry name" value="PKD"/>
    <property type="match status" value="12"/>
</dbReference>
<feature type="region of interest" description="Disordered" evidence="6">
    <location>
        <begin position="1481"/>
        <end position="1521"/>
    </location>
</feature>
<evidence type="ECO:0000313" key="9">
    <source>
        <dbReference type="Proteomes" id="UP000663929"/>
    </source>
</evidence>
<sequence length="1970" mass="208668">MTRRRLGFQWLRTLIGIFLFGLLTNGSALGQTNAEAEIVEPDSDIVVDVGVPYDFLGQGNNYFNCCWYWWDFDEDDNDDAFVANPQYTFPTAGTYLVRFWTANRGSGSFLRMDSVTVIAVTPPELTITSPANSDSIEVNDFFNFTAEINDPDGDTPGPYTIDWTVTEDDDPMNTRSFSGLTPGLIQMTQVGVYVVEVTASYTVSGLPHQTSTTIVVTVASAPTANIDSPAFDSDPDKLADVIIEPGQSVTFESTLFDNEVDVDGSVPDSLTINWNFDGGATNSSVEDPGPVTFNTLGTYDVALEVEDSYGLPAVPANPGVNPLTRRIIVSTVPDGTIRVNGTFDTVFDINEGEILDFEGGVSDPDAGDFPSFLWEFRGPANQDMTVQNPGNVQFNDPGVYTVTLTVTDSTGLSDPTPPQVTVNVNDRPVGTIVAPVSNVVIAPNQSVNFQGQGTDTDGTIASYAWDFDGGAAASNLQNPGSVMFTAAGSYDVTLTVTDDDGAEDLNPPTVNVTVSTPPEGTIVAPADGTLVALNGFLDFQSMATDADGDTNFTYLWQFTGPQAIGDRTEANPIGIQFTQTGIYTATLTVTDSLGISDPTPALVTFTVTGPPNGTIVSPVGNQVIGRTESLNFQASATDPDGNLPITYAWDFGGGATNQNVEDPGDVAFANNGLFTVAMTATDSLGFPDPTPASISVRVSDRPDGTIVSPATPVVTIIRGGQISFQASGVDPDDSLPLAYLWDFGGGATPTLEQNPTVTFDTSGVFTVGLTVSDSFGLSDIERPEITVRVTDAPDGTIMAPTDDPAVVVTGESLTFQGNATDADDTTPLTYLWDFGGGATNSTELNPGAVLFGTSGNYNVSFTVTDGFGVPDQDVPSLQVVATDRPDGTIAEPVDSQVTLVTGQTVTFSATATDPDDSQPFSFLWNFNGGATDATTQNPGAVAFNTPGVFDVAFTVTDAHGVPDDTPPTRQVRVTDRPTASIDFPAENPVTIGIDESVVFNGTGTDPDEHISTGMTYLWNFDGVAPDSSLEDPGAVTFDAIGEFDVTLSVTDGFGIESIAPATRTVRVSHRPVGTITTPTSETIINPGETVSFSSDASDQDNNTPFTFLWDFGGGADDSTVEDPGEVAFADPGRYQVSFTVTDQLGLDDLTPDLARVIVNDPPVGTMVSPTPSDFIDNGGELVLSQGLDLNLSGLAIDLNTDSGLGTNETFTHTWEIQGPVPQNLHGAAPGQITFETPGIYVLTYRVTDDRGAVDPNPPTLSFRVNGVPDGQIVTPSLDLILNPGESVDFDGEAADSDGDTPLQLSWDFDIAGHPGSSEEDPAGVVFADPGVYRVTFSVADSLGSLDPSPAARTVTVNDPPVISNLLPEPDAGVVVVEAGFDVDFSVNADDPNTASGLPPETDLTLDMRWDFGTLGSSTLADPPPLRFQDPGSYPVSFTVTDSLDAQAVENLTVIADQRPNGVIQEPIDESLLVNLNDSVTFESAGSDPDNPPPGSLTFHWDFGGGSSQGTSDQQNPGAVPFDRNREVGFLQFRVSLTVRDEFNFEDATPDLRFVEVNRPPTGIRLNVIASPGSVGSANPLVLDLDDNDLGLHAFELQSQPALGTVQLFTPPDVAPTFELTAPGNPRSTDPNDYGVFPFDVRVTDPHGLVVDTVGVALIMPSDFSTRLEEWPDTPIIDCDIDIGNPPDPDGCPDFVRGLEIDTLVEIVTAPHLTRNVPPELDDDYFTLQQPLSNADKLLDVLDGDTDTNGDPLTLLDDIGNASLLGASVTVTGDPQQLLYEPGNAAGFDFFTYRVVEEFPGGSQGEPVEARVFVRVLPDADNDACSGARLLDWVPGDAAVSDEVDGSSYTDTADPQCKAQFNDRDSWWAIYIPEDVDAVGFTVDTVPPGSGDNYVFDTVLEAYVAEPDQLSQMCADGNLGFIACNDNISAANFRSSITIDDASQYAGKVLVFLVDSVLSDEDRFLVNFTTN</sequence>
<feature type="domain" description="PKD" evidence="7">
    <location>
        <begin position="892"/>
        <end position="960"/>
    </location>
</feature>
<dbReference type="EMBL" id="CP071793">
    <property type="protein sequence ID" value="QTD53127.1"/>
    <property type="molecule type" value="Genomic_DNA"/>
</dbReference>
<dbReference type="GO" id="GO:0005261">
    <property type="term" value="F:monoatomic cation channel activity"/>
    <property type="evidence" value="ECO:0007669"/>
    <property type="project" value="TreeGrafter"/>
</dbReference>
<protein>
    <submittedName>
        <fullName evidence="8">PKD domain-containing protein</fullName>
    </submittedName>
</protein>
<evidence type="ECO:0000256" key="5">
    <source>
        <dbReference type="ARBA" id="ARBA00023136"/>
    </source>
</evidence>
<dbReference type="PROSITE" id="PS50093">
    <property type="entry name" value="PKD"/>
    <property type="match status" value="7"/>
</dbReference>
<dbReference type="InterPro" id="IPR013783">
    <property type="entry name" value="Ig-like_fold"/>
</dbReference>
<comment type="subcellular location">
    <subcellularLocation>
        <location evidence="1">Membrane</location>
        <topology evidence="1">Multi-pass membrane protein</topology>
    </subcellularLocation>
</comment>
<dbReference type="Gene3D" id="2.60.40.10">
    <property type="entry name" value="Immunoglobulins"/>
    <property type="match status" value="13"/>
</dbReference>
<gene>
    <name evidence="8" type="ORF">J3U87_11755</name>
</gene>
<feature type="domain" description="PKD" evidence="7">
    <location>
        <begin position="644"/>
        <end position="703"/>
    </location>
</feature>